<proteinExistence type="inferred from homology"/>
<evidence type="ECO:0000256" key="1">
    <source>
        <dbReference type="ARBA" id="ARBA00010716"/>
    </source>
</evidence>
<comment type="caution">
    <text evidence="4">The sequence shown here is derived from an EMBL/GenBank/DDBJ whole genome shotgun (WGS) entry which is preliminary data.</text>
</comment>
<feature type="domain" description="Amidohydrolase-related" evidence="3">
    <location>
        <begin position="56"/>
        <end position="372"/>
    </location>
</feature>
<dbReference type="EMBL" id="LAYJ01000133">
    <property type="protein sequence ID" value="KKI49416.1"/>
    <property type="molecule type" value="Genomic_DNA"/>
</dbReference>
<dbReference type="InterPro" id="IPR011059">
    <property type="entry name" value="Metal-dep_hydrolase_composite"/>
</dbReference>
<dbReference type="Gene3D" id="3.20.20.140">
    <property type="entry name" value="Metal-dependent hydrolases"/>
    <property type="match status" value="1"/>
</dbReference>
<evidence type="ECO:0000256" key="2">
    <source>
        <dbReference type="ARBA" id="ARBA00022801"/>
    </source>
</evidence>
<dbReference type="InterPro" id="IPR006680">
    <property type="entry name" value="Amidohydro-rel"/>
</dbReference>
<dbReference type="InterPro" id="IPR032466">
    <property type="entry name" value="Metal_Hydrolase"/>
</dbReference>
<organism evidence="4 5">
    <name type="scientific">Christensenella hongkongensis</name>
    <dbReference type="NCBI Taxonomy" id="270498"/>
    <lineage>
        <taxon>Bacteria</taxon>
        <taxon>Bacillati</taxon>
        <taxon>Bacillota</taxon>
        <taxon>Clostridia</taxon>
        <taxon>Christensenellales</taxon>
        <taxon>Christensenellaceae</taxon>
        <taxon>Christensenella</taxon>
    </lineage>
</organism>
<reference evidence="4 5" key="1">
    <citation type="submission" date="2015-04" db="EMBL/GenBank/DDBJ databases">
        <title>Draft genome sequence of bacteremic isolate Catabacter hongkongensis type strain HKU16T.</title>
        <authorList>
            <person name="Lau S.K."/>
            <person name="Teng J.L."/>
            <person name="Huang Y."/>
            <person name="Curreem S.O."/>
            <person name="Tsui S.K."/>
            <person name="Woo P.C."/>
        </authorList>
    </citation>
    <scope>NUCLEOTIDE SEQUENCE [LARGE SCALE GENOMIC DNA]</scope>
    <source>
        <strain evidence="4 5">HKU16</strain>
    </source>
</reference>
<dbReference type="PANTHER" id="PTHR11113">
    <property type="entry name" value="N-ACETYLGLUCOSAMINE-6-PHOSPHATE DEACETYLASE"/>
    <property type="match status" value="1"/>
</dbReference>
<keyword evidence="5" id="KW-1185">Reference proteome</keyword>
<sequence>MQEYKAIVNAKVVTEQEIINDGFILYGDGKIVEAGKNCGRLPQGNTEIIDARGCYVGPGFVDIHCHAGGEHWCHEEPEKMALHHLHGGTTSLVCTLYHNIGIDGILSGGKKIKRAMLEGRPGNIAGIHIEGPYLSKKYGATASNARTPETKEHELYLKEFGDAIRQWTVSPEVEGIEPFVKSALDAGIVISLGHSEASPERVYEMAEMGAGICTHITNATGCAISPTRYGGTLEVSFDHAAMLCDSLLCEMINDEKGVHMRPDMTRLVLKTIGISRAVGVTDACAGRDDGEQVNIVDGEIFGSKLKMNQVAKNFRNNTGLGVSDIFRVCSSNPARAVKLTQVGSISPGKDADFVFLDENLELLKVILKGKEVPYD</sequence>
<keyword evidence="2 4" id="KW-0378">Hydrolase</keyword>
<comment type="similarity">
    <text evidence="1">Belongs to the metallo-dependent hydrolases superfamily. NagA family.</text>
</comment>
<dbReference type="GO" id="GO:0006046">
    <property type="term" value="P:N-acetylglucosamine catabolic process"/>
    <property type="evidence" value="ECO:0007669"/>
    <property type="project" value="TreeGrafter"/>
</dbReference>
<dbReference type="Pfam" id="PF01979">
    <property type="entry name" value="Amidohydro_1"/>
    <property type="match status" value="1"/>
</dbReference>
<protein>
    <submittedName>
        <fullName evidence="4">N-acetylglucosamine-6-phosphate deacetylase</fullName>
        <ecNumber evidence="4">3.5.1.25</ecNumber>
    </submittedName>
</protein>
<evidence type="ECO:0000313" key="5">
    <source>
        <dbReference type="Proteomes" id="UP000034076"/>
    </source>
</evidence>
<dbReference type="EC" id="3.5.1.25" evidence="4"/>
<dbReference type="GO" id="GO:0008448">
    <property type="term" value="F:N-acetylglucosamine-6-phosphate deacetylase activity"/>
    <property type="evidence" value="ECO:0007669"/>
    <property type="project" value="UniProtKB-EC"/>
</dbReference>
<name>A0A0M2NEL9_9FIRM</name>
<dbReference type="Gene3D" id="2.30.40.10">
    <property type="entry name" value="Urease, subunit C, domain 1"/>
    <property type="match status" value="1"/>
</dbReference>
<evidence type="ECO:0000313" key="4">
    <source>
        <dbReference type="EMBL" id="KKI49416.1"/>
    </source>
</evidence>
<gene>
    <name evidence="4" type="ORF">CHK_2994</name>
</gene>
<dbReference type="SUPFAM" id="SSF51556">
    <property type="entry name" value="Metallo-dependent hydrolases"/>
    <property type="match status" value="1"/>
</dbReference>
<dbReference type="Proteomes" id="UP000034076">
    <property type="component" value="Unassembled WGS sequence"/>
</dbReference>
<dbReference type="STRING" id="270498.CHK_2994"/>
<dbReference type="PANTHER" id="PTHR11113:SF14">
    <property type="entry name" value="N-ACETYLGLUCOSAMINE-6-PHOSPHATE DEACETYLASE"/>
    <property type="match status" value="1"/>
</dbReference>
<accession>A0A0M2NEL9</accession>
<dbReference type="SUPFAM" id="SSF51338">
    <property type="entry name" value="Composite domain of metallo-dependent hydrolases"/>
    <property type="match status" value="1"/>
</dbReference>
<dbReference type="AlphaFoldDB" id="A0A0M2NEL9"/>
<evidence type="ECO:0000259" key="3">
    <source>
        <dbReference type="Pfam" id="PF01979"/>
    </source>
</evidence>
<dbReference type="RefSeq" id="WP_046444766.1">
    <property type="nucleotide sequence ID" value="NZ_JAXDTA010000241.1"/>
</dbReference>
<dbReference type="OrthoDB" id="9776488at2"/>